<gene>
    <name evidence="3" type="ORF">Back11_40660</name>
</gene>
<dbReference type="InterPro" id="IPR015943">
    <property type="entry name" value="WD40/YVTN_repeat-like_dom_sf"/>
</dbReference>
<name>A0A3G9JA54_9BACL</name>
<reference evidence="3 4" key="1">
    <citation type="submission" date="2018-11" db="EMBL/GenBank/DDBJ databases">
        <title>Complete genome sequence of Paenibacillus baekrokdamisoli strain KCTC 33723.</title>
        <authorList>
            <person name="Kang S.W."/>
            <person name="Lee K.C."/>
            <person name="Kim K.K."/>
            <person name="Kim J.S."/>
            <person name="Kim D.S."/>
            <person name="Ko S.H."/>
            <person name="Yang S.H."/>
            <person name="Lee J.S."/>
        </authorList>
    </citation>
    <scope>NUCLEOTIDE SEQUENCE [LARGE SCALE GENOMIC DNA]</scope>
    <source>
        <strain evidence="3 4">KCTC 33723</strain>
    </source>
</reference>
<dbReference type="SUPFAM" id="SSF55383">
    <property type="entry name" value="Copper amine oxidase, domain N"/>
    <property type="match status" value="1"/>
</dbReference>
<dbReference type="Gene3D" id="3.30.457.10">
    <property type="entry name" value="Copper amine oxidase-like, N-terminal domain"/>
    <property type="match status" value="1"/>
</dbReference>
<dbReference type="AlphaFoldDB" id="A0A3G9JA54"/>
<organism evidence="3 4">
    <name type="scientific">Paenibacillus baekrokdamisoli</name>
    <dbReference type="NCBI Taxonomy" id="1712516"/>
    <lineage>
        <taxon>Bacteria</taxon>
        <taxon>Bacillati</taxon>
        <taxon>Bacillota</taxon>
        <taxon>Bacilli</taxon>
        <taxon>Bacillales</taxon>
        <taxon>Paenibacillaceae</taxon>
        <taxon>Paenibacillus</taxon>
    </lineage>
</organism>
<dbReference type="EMBL" id="AP019308">
    <property type="protein sequence ID" value="BBH22721.1"/>
    <property type="molecule type" value="Genomic_DNA"/>
</dbReference>
<sequence>MGNWKKTAISLLSAGVILSIIIGSGQQVMAQNNSNTSYEGLSFSGESNVPLAKPRWTTDIGKPLNELSLVPNVVTGNSSLFYVKDGVLIAKSVTSGTTLWSYGSKLQTNSVHLYGDFLYAYTADGSIYRVAAATGKGTRIYQVKAKPQQGQSAILDLSVDGTAIYLSSAAGLISIHSSTGKENWRTAGLSFPQMPQRVGHTLLVGAVESGAITVNTFYAIDAATGKTLWRLQGSHTGPLKVDGNKLYFLDDWPKNDTSKYFVDIDVVDLTTGKITASKSFFPLEEGKDPMYQYPERVIMDQNDVYAVVGGAGIYKTNFDADISVIKPTLIYDSGKWIAGPYNGKMFFKDEENMGIHGRKIGDNTDVGYAGLDNPVSRMDIINSGMYVGQTDGDIFAFNVTTGKPLFRYKTAARNYGAFQIVGNTLLAQAEGKVYAFDVPAELRKPIGADSGAFSKASAKLTIDGKVRQFEPSMMTSANRMFVPLRFLTEAIGAKVNYNKQNKQTTVTYGDRIFALSEGASYAVVGGKQIPLTFAPATINNALYIPVKDIGDLLGIGVTWNTGARTVEVTTKP</sequence>
<dbReference type="Pfam" id="PF13360">
    <property type="entry name" value="PQQ_2"/>
    <property type="match status" value="1"/>
</dbReference>
<dbReference type="SUPFAM" id="SSF50998">
    <property type="entry name" value="Quinoprotein alcohol dehydrogenase-like"/>
    <property type="match status" value="1"/>
</dbReference>
<dbReference type="Gene3D" id="2.130.10.10">
    <property type="entry name" value="YVTN repeat-like/Quinoprotein amine dehydrogenase"/>
    <property type="match status" value="1"/>
</dbReference>
<feature type="domain" description="Pyrrolo-quinoline quinone repeat" evidence="2">
    <location>
        <begin position="53"/>
        <end position="229"/>
    </location>
</feature>
<dbReference type="InterPro" id="IPR002372">
    <property type="entry name" value="PQQ_rpt_dom"/>
</dbReference>
<dbReference type="InterPro" id="IPR011047">
    <property type="entry name" value="Quinoprotein_ADH-like_sf"/>
</dbReference>
<evidence type="ECO:0000259" key="2">
    <source>
        <dbReference type="Pfam" id="PF13360"/>
    </source>
</evidence>
<protein>
    <submittedName>
        <fullName evidence="3">Uncharacterized protein</fullName>
    </submittedName>
</protein>
<dbReference type="Proteomes" id="UP000275368">
    <property type="component" value="Chromosome"/>
</dbReference>
<evidence type="ECO:0000259" key="1">
    <source>
        <dbReference type="Pfam" id="PF07833"/>
    </source>
</evidence>
<dbReference type="Gene3D" id="2.40.10.480">
    <property type="match status" value="1"/>
</dbReference>
<dbReference type="RefSeq" id="WP_125661272.1">
    <property type="nucleotide sequence ID" value="NZ_AP019308.1"/>
</dbReference>
<accession>A0A3G9JA54</accession>
<proteinExistence type="predicted"/>
<dbReference type="PANTHER" id="PTHR34512">
    <property type="entry name" value="CELL SURFACE PROTEIN"/>
    <property type="match status" value="1"/>
</dbReference>
<dbReference type="InterPro" id="IPR036582">
    <property type="entry name" value="Mao_N_sf"/>
</dbReference>
<dbReference type="SMART" id="SM00564">
    <property type="entry name" value="PQQ"/>
    <property type="match status" value="4"/>
</dbReference>
<dbReference type="OrthoDB" id="2664209at2"/>
<evidence type="ECO:0000313" key="4">
    <source>
        <dbReference type="Proteomes" id="UP000275368"/>
    </source>
</evidence>
<keyword evidence="4" id="KW-1185">Reference proteome</keyword>
<evidence type="ECO:0000313" key="3">
    <source>
        <dbReference type="EMBL" id="BBH22721.1"/>
    </source>
</evidence>
<dbReference type="KEGG" id="pbk:Back11_40660"/>
<dbReference type="PANTHER" id="PTHR34512:SF30">
    <property type="entry name" value="OUTER MEMBRANE PROTEIN ASSEMBLY FACTOR BAMB"/>
    <property type="match status" value="1"/>
</dbReference>
<dbReference type="InterPro" id="IPR012854">
    <property type="entry name" value="Cu_amine_oxidase-like_N"/>
</dbReference>
<dbReference type="InterPro" id="IPR018391">
    <property type="entry name" value="PQQ_b-propeller_rpt"/>
</dbReference>
<dbReference type="Pfam" id="PF07833">
    <property type="entry name" value="Cu_amine_oxidN1"/>
    <property type="match status" value="1"/>
</dbReference>
<feature type="domain" description="Copper amine oxidase-like N-terminal" evidence="1">
    <location>
        <begin position="462"/>
        <end position="567"/>
    </location>
</feature>